<keyword evidence="2" id="KW-0812">Transmembrane</keyword>
<dbReference type="EMBL" id="RJVA01000013">
    <property type="protein sequence ID" value="ROQ91157.1"/>
    <property type="molecule type" value="Genomic_DNA"/>
</dbReference>
<dbReference type="PANTHER" id="PTHR40547">
    <property type="entry name" value="SLL0298 PROTEIN"/>
    <property type="match status" value="1"/>
</dbReference>
<keyword evidence="2" id="KW-0472">Membrane</keyword>
<feature type="transmembrane region" description="Helical" evidence="2">
    <location>
        <begin position="130"/>
        <end position="158"/>
    </location>
</feature>
<evidence type="ECO:0000313" key="4">
    <source>
        <dbReference type="EMBL" id="ROQ91157.1"/>
    </source>
</evidence>
<keyword evidence="1" id="KW-0175">Coiled coil</keyword>
<gene>
    <name evidence="4" type="ORF">EDC27_2442</name>
</gene>
<dbReference type="Pfam" id="PF09835">
    <property type="entry name" value="DUF2062"/>
    <property type="match status" value="1"/>
</dbReference>
<comment type="caution">
    <text evidence="4">The sequence shown here is derived from an EMBL/GenBank/DDBJ whole genome shotgun (WGS) entry which is preliminary data.</text>
</comment>
<dbReference type="Proteomes" id="UP000276223">
    <property type="component" value="Unassembled WGS sequence"/>
</dbReference>
<name>A0A3N1URG4_9BACT</name>
<dbReference type="PANTHER" id="PTHR40547:SF1">
    <property type="entry name" value="SLL0298 PROTEIN"/>
    <property type="match status" value="1"/>
</dbReference>
<keyword evidence="5" id="KW-1185">Reference proteome</keyword>
<evidence type="ECO:0000256" key="1">
    <source>
        <dbReference type="SAM" id="Coils"/>
    </source>
</evidence>
<feature type="transmembrane region" description="Helical" evidence="2">
    <location>
        <begin position="76"/>
        <end position="98"/>
    </location>
</feature>
<feature type="domain" description="DUF2062" evidence="3">
    <location>
        <begin position="21"/>
        <end position="164"/>
    </location>
</feature>
<dbReference type="AlphaFoldDB" id="A0A3N1URG4"/>
<reference evidence="4 5" key="1">
    <citation type="submission" date="2018-11" db="EMBL/GenBank/DDBJ databases">
        <title>Genomic Encyclopedia of Type Strains, Phase IV (KMG-IV): sequencing the most valuable type-strain genomes for metagenomic binning, comparative biology and taxonomic classification.</title>
        <authorList>
            <person name="Goeker M."/>
        </authorList>
    </citation>
    <scope>NUCLEOTIDE SEQUENCE [LARGE SCALE GENOMIC DNA]</scope>
    <source>
        <strain evidence="4 5">DSM 22027</strain>
    </source>
</reference>
<evidence type="ECO:0000259" key="3">
    <source>
        <dbReference type="Pfam" id="PF09835"/>
    </source>
</evidence>
<evidence type="ECO:0000256" key="2">
    <source>
        <dbReference type="SAM" id="Phobius"/>
    </source>
</evidence>
<keyword evidence="2" id="KW-1133">Transmembrane helix</keyword>
<protein>
    <recommendedName>
        <fullName evidence="3">DUF2062 domain-containing protein</fullName>
    </recommendedName>
</protein>
<feature type="transmembrane region" description="Helical" evidence="2">
    <location>
        <begin position="39"/>
        <end position="69"/>
    </location>
</feature>
<dbReference type="RefSeq" id="WP_211334890.1">
    <property type="nucleotide sequence ID" value="NZ_RJVA01000013.1"/>
</dbReference>
<sequence>MGHLGKGKDGGFEVKSKGLERLRRFYDRFVSMRGNPKEIALGFALGLFVGMSPTLGFQMALAVVSAALLGWNKWSAAAGVWITNPITAPFVYGINYWVGSKLILWVFPEATAHGQAMLSRMGPIVQKTPMVMASLILGGVVLGVPVACAGYWLALWAVTRYRLRVKAQMERARQRLREERARRRRHTKAS</sequence>
<organism evidence="4 5">
    <name type="scientific">Desulfosoma caldarium</name>
    <dbReference type="NCBI Taxonomy" id="610254"/>
    <lineage>
        <taxon>Bacteria</taxon>
        <taxon>Pseudomonadati</taxon>
        <taxon>Thermodesulfobacteriota</taxon>
        <taxon>Syntrophobacteria</taxon>
        <taxon>Syntrophobacterales</taxon>
        <taxon>Syntrophobacteraceae</taxon>
        <taxon>Desulfosoma</taxon>
    </lineage>
</organism>
<dbReference type="InterPro" id="IPR018639">
    <property type="entry name" value="DUF2062"/>
</dbReference>
<proteinExistence type="predicted"/>
<evidence type="ECO:0000313" key="5">
    <source>
        <dbReference type="Proteomes" id="UP000276223"/>
    </source>
</evidence>
<feature type="coiled-coil region" evidence="1">
    <location>
        <begin position="162"/>
        <end position="189"/>
    </location>
</feature>
<accession>A0A3N1URG4</accession>